<dbReference type="SMART" id="SM00871">
    <property type="entry name" value="AraC_E_bind"/>
    <property type="match status" value="1"/>
</dbReference>
<name>A0ABS5VLC9_9BACT</name>
<proteinExistence type="predicted"/>
<reference evidence="2 3" key="1">
    <citation type="submission" date="2021-05" db="EMBL/GenBank/DDBJ databases">
        <title>A Polyphasic approach of four new species of the genus Ohtaekwangia: Ohtaekwangia histidinii sp. nov., Ohtaekwangia cretensis sp. nov., Ohtaekwangia indiensis sp. nov., Ohtaekwangia reichenbachii sp. nov. from diverse environment.</title>
        <authorList>
            <person name="Octaviana S."/>
        </authorList>
    </citation>
    <scope>NUCLEOTIDE SEQUENCE [LARGE SCALE GENOMIC DNA]</scope>
    <source>
        <strain evidence="2 3">PWU20</strain>
    </source>
</reference>
<feature type="domain" description="AraC effector-binding" evidence="1">
    <location>
        <begin position="2"/>
        <end position="151"/>
    </location>
</feature>
<dbReference type="InterPro" id="IPR029442">
    <property type="entry name" value="GyrI-like"/>
</dbReference>
<accession>A0ABS5VLC9</accession>
<comment type="caution">
    <text evidence="2">The sequence shown here is derived from an EMBL/GenBank/DDBJ whole genome shotgun (WGS) entry which is preliminary data.</text>
</comment>
<protein>
    <recommendedName>
        <fullName evidence="1">AraC effector-binding domain-containing protein</fullName>
    </recommendedName>
</protein>
<dbReference type="InterPro" id="IPR011256">
    <property type="entry name" value="Reg_factor_effector_dom_sf"/>
</dbReference>
<dbReference type="Gene3D" id="3.20.80.10">
    <property type="entry name" value="Regulatory factor, effector binding domain"/>
    <property type="match status" value="1"/>
</dbReference>
<dbReference type="InterPro" id="IPR010499">
    <property type="entry name" value="AraC_E-bd"/>
</dbReference>
<organism evidence="2 3">
    <name type="scientific">Chryseosolibacter indicus</name>
    <dbReference type="NCBI Taxonomy" id="2782351"/>
    <lineage>
        <taxon>Bacteria</taxon>
        <taxon>Pseudomonadati</taxon>
        <taxon>Bacteroidota</taxon>
        <taxon>Cytophagia</taxon>
        <taxon>Cytophagales</taxon>
        <taxon>Chryseotaleaceae</taxon>
        <taxon>Chryseosolibacter</taxon>
    </lineage>
</organism>
<dbReference type="Proteomes" id="UP000772618">
    <property type="component" value="Unassembled WGS sequence"/>
</dbReference>
<dbReference type="SUPFAM" id="SSF55136">
    <property type="entry name" value="Probable bacterial effector-binding domain"/>
    <property type="match status" value="1"/>
</dbReference>
<gene>
    <name evidence="2" type="ORF">KK060_03070</name>
</gene>
<keyword evidence="3" id="KW-1185">Reference proteome</keyword>
<dbReference type="RefSeq" id="WP_254152039.1">
    <property type="nucleotide sequence ID" value="NZ_JAHESD010000004.1"/>
</dbReference>
<dbReference type="EMBL" id="JAHESD010000004">
    <property type="protein sequence ID" value="MBT1702242.1"/>
    <property type="molecule type" value="Genomic_DNA"/>
</dbReference>
<evidence type="ECO:0000313" key="3">
    <source>
        <dbReference type="Proteomes" id="UP000772618"/>
    </source>
</evidence>
<dbReference type="Pfam" id="PF06445">
    <property type="entry name" value="GyrI-like"/>
    <property type="match status" value="1"/>
</dbReference>
<sequence length="151" mass="17457">MMQVKEVPPISFLFFRTEAQINTLTQFLPVSQELYKEAVKNKIPITGPVHWHYHSFTGGEQQAFTLEIALPVAYVLEEYDGNFHFKRTGAFKCLALVHEGNWLDFPRSYDVAFHYIADNKLEPLAVNREIYINVDFKHPEANVSEIQIGLK</sequence>
<evidence type="ECO:0000313" key="2">
    <source>
        <dbReference type="EMBL" id="MBT1702242.1"/>
    </source>
</evidence>
<evidence type="ECO:0000259" key="1">
    <source>
        <dbReference type="SMART" id="SM00871"/>
    </source>
</evidence>